<dbReference type="EMBL" id="CP002390">
    <property type="protein sequence ID" value="EFE27747.1"/>
    <property type="molecule type" value="Genomic_DNA"/>
</dbReference>
<name>D6GTE0_FILAD</name>
<protein>
    <submittedName>
        <fullName evidence="6">Isoprenylcysteine carboxyl methyltransferase family protein</fullName>
    </submittedName>
</protein>
<dbReference type="PATRIC" id="fig|546269.5.peg.976"/>
<feature type="transmembrane region" description="Helical" evidence="5">
    <location>
        <begin position="88"/>
        <end position="108"/>
    </location>
</feature>
<gene>
    <name evidence="6" type="ordered locus">HMPREF0389_01378</name>
</gene>
<evidence type="ECO:0000256" key="1">
    <source>
        <dbReference type="ARBA" id="ARBA00004127"/>
    </source>
</evidence>
<dbReference type="PANTHER" id="PTHR12714">
    <property type="entry name" value="PROTEIN-S ISOPRENYLCYSTEINE O-METHYLTRANSFERASE"/>
    <property type="match status" value="1"/>
</dbReference>
<dbReference type="AlphaFoldDB" id="D6GTE0"/>
<keyword evidence="3 5" id="KW-1133">Transmembrane helix</keyword>
<evidence type="ECO:0000256" key="4">
    <source>
        <dbReference type="ARBA" id="ARBA00023136"/>
    </source>
</evidence>
<dbReference type="Pfam" id="PF04191">
    <property type="entry name" value="PEMT"/>
    <property type="match status" value="1"/>
</dbReference>
<dbReference type="OrthoDB" id="5471300at2"/>
<dbReference type="STRING" id="546269.HMPREF0389_01378"/>
<reference evidence="7" key="1">
    <citation type="submission" date="2010-12" db="EMBL/GenBank/DDBJ databases">
        <title>The genome sequence of Filifactor alocis strain ATCC 35896.</title>
        <authorList>
            <consortium name="The Broad Institute Genome Sequencing Platform"/>
            <person name="Ward D."/>
            <person name="Earl A."/>
            <person name="Feldgarden M."/>
            <person name="Young S.K."/>
            <person name="Gargeya S."/>
            <person name="Zeng Q."/>
            <person name="Alvarado L."/>
            <person name="Berlin A."/>
            <person name="Bochicchio J."/>
            <person name="Chapman S.B."/>
            <person name="Chen Z."/>
            <person name="Freedman E."/>
            <person name="Gellesch M."/>
            <person name="Goldberg J."/>
            <person name="Griggs A."/>
            <person name="Gujja S."/>
            <person name="Heilman E."/>
            <person name="Heiman D."/>
            <person name="Howarth C."/>
            <person name="Mehta T."/>
            <person name="Neiman D."/>
            <person name="Pearson M."/>
            <person name="Roberts A."/>
            <person name="Saif S."/>
            <person name="Shea T."/>
            <person name="Shenoy N."/>
            <person name="Sisk P."/>
            <person name="Stolte C."/>
            <person name="Sykes S."/>
            <person name="White J."/>
            <person name="Yandava C."/>
            <person name="Izard J."/>
            <person name="Blanton J.M."/>
            <person name="Baranova O.V."/>
            <person name="Tanner A.C."/>
            <person name="Dewhirst F.E."/>
            <person name="Haas B."/>
            <person name="Nusbaum C."/>
            <person name="Birren B."/>
        </authorList>
    </citation>
    <scope>NUCLEOTIDE SEQUENCE [LARGE SCALE GENOMIC DNA]</scope>
    <source>
        <strain evidence="7">ATCC 35896 / D40 B5</strain>
    </source>
</reference>
<keyword evidence="7" id="KW-1185">Reference proteome</keyword>
<dbReference type="Gene3D" id="1.20.120.1630">
    <property type="match status" value="1"/>
</dbReference>
<keyword evidence="2 5" id="KW-0812">Transmembrane</keyword>
<evidence type="ECO:0000313" key="7">
    <source>
        <dbReference type="Proteomes" id="UP000007468"/>
    </source>
</evidence>
<keyword evidence="4 5" id="KW-0472">Membrane</keyword>
<feature type="transmembrane region" description="Helical" evidence="5">
    <location>
        <begin position="114"/>
        <end position="131"/>
    </location>
</feature>
<dbReference type="InterPro" id="IPR007318">
    <property type="entry name" value="Phopholipid_MeTrfase"/>
</dbReference>
<dbReference type="eggNOG" id="COG2020">
    <property type="taxonomic scope" value="Bacteria"/>
</dbReference>
<evidence type="ECO:0000256" key="5">
    <source>
        <dbReference type="SAM" id="Phobius"/>
    </source>
</evidence>
<organism evidence="6 7">
    <name type="scientific">Filifactor alocis (strain ATCC 35896 / CCUG 47790 / D40 B5)</name>
    <name type="common">Fusobacterium alocis</name>
    <dbReference type="NCBI Taxonomy" id="546269"/>
    <lineage>
        <taxon>Bacteria</taxon>
        <taxon>Bacillati</taxon>
        <taxon>Bacillota</taxon>
        <taxon>Clostridia</taxon>
        <taxon>Peptostreptococcales</taxon>
        <taxon>Filifactoraceae</taxon>
        <taxon>Filifactor</taxon>
    </lineage>
</organism>
<keyword evidence="6" id="KW-0808">Transferase</keyword>
<keyword evidence="6" id="KW-0489">Methyltransferase</keyword>
<comment type="subcellular location">
    <subcellularLocation>
        <location evidence="1">Endomembrane system</location>
        <topology evidence="1">Multi-pass membrane protein</topology>
    </subcellularLocation>
</comment>
<sequence>MKQINQKHLPFFGVGPIYVISILLMTMLARYLSNKRIIYIGLFEELGTIMNILALLLIAAGVMLYGLSLFRSDIVKGLKENRLVTHGVYAYVRNPIYSAWIFICTGILLLGHDIWAFVLCPIFWAYLTVLMKHTEEKWLINQYGQQYLDYMKKVNRVFPWFPRR</sequence>
<dbReference type="PANTHER" id="PTHR12714:SF9">
    <property type="entry name" value="PROTEIN-S-ISOPRENYLCYSTEINE O-METHYLTRANSFERASE"/>
    <property type="match status" value="1"/>
</dbReference>
<dbReference type="RefSeq" id="WP_014262562.1">
    <property type="nucleotide sequence ID" value="NC_016630.1"/>
</dbReference>
<dbReference type="GO" id="GO:0012505">
    <property type="term" value="C:endomembrane system"/>
    <property type="evidence" value="ECO:0007669"/>
    <property type="project" value="UniProtKB-SubCell"/>
</dbReference>
<accession>D6GTE0</accession>
<feature type="transmembrane region" description="Helical" evidence="5">
    <location>
        <begin position="49"/>
        <end position="67"/>
    </location>
</feature>
<dbReference type="KEGG" id="faa:HMPREF0389_01378"/>
<dbReference type="GO" id="GO:0032259">
    <property type="term" value="P:methylation"/>
    <property type="evidence" value="ECO:0007669"/>
    <property type="project" value="UniProtKB-KW"/>
</dbReference>
<evidence type="ECO:0000313" key="6">
    <source>
        <dbReference type="EMBL" id="EFE27747.1"/>
    </source>
</evidence>
<dbReference type="GO" id="GO:0008168">
    <property type="term" value="F:methyltransferase activity"/>
    <property type="evidence" value="ECO:0007669"/>
    <property type="project" value="UniProtKB-KW"/>
</dbReference>
<proteinExistence type="predicted"/>
<dbReference type="Proteomes" id="UP000007468">
    <property type="component" value="Chromosome"/>
</dbReference>
<feature type="transmembrane region" description="Helical" evidence="5">
    <location>
        <begin position="9"/>
        <end position="29"/>
    </location>
</feature>
<evidence type="ECO:0000256" key="3">
    <source>
        <dbReference type="ARBA" id="ARBA00022989"/>
    </source>
</evidence>
<evidence type="ECO:0000256" key="2">
    <source>
        <dbReference type="ARBA" id="ARBA00022692"/>
    </source>
</evidence>